<dbReference type="InterPro" id="IPR018891">
    <property type="entry name" value="AIPR_C"/>
</dbReference>
<sequence length="664" mass="74372">MAELELNDFARTLIADTQATAEAEQTSIPGTFTRRVLEDLEQAGVVSNTFTAYHKAHGVEVYGYGLGEAHGSLDLFITDFRLTQWEDRLTKAESEKLFRRLLTFARRCGSIRPNLDEHSDVRDMCEAVEKALADVPRIRLFLLSNRVSTSAAPAPTELGGIPVTHEIWDLSRLHRQATSGMIGEPIVVSFDPPLPCLSAPSSEPNHSVVLAVVPGQRLAELYDEHRTRLLELNVRAFLQTRGAVNRGIKDTLLKAPARFLAYNNGITATASHVDFVENEDGEYVAIREMRGLQIVNGGQTTASLHHVLVGAKGDLSQVRVQMKLTMVRPEHLAEIVPKISRFSNTQNRVSLVDFSSNHEFHVAFERITRTLWAPAADGSSQETRWFYERARGQYADELSKATSPVAQRRFKVLCPTRQKFSKSDLAKYVHSWEQLPYYVSRGAQKNFAEFMIRVEESTPTVDLRYCQRVIAMALLFKAVDRAAAEHGAGSHKSLVTTYTMARLSLETDRRIDLDRIWREQDVTPALRAALDELCPRVKRVVVAANRHVGEWAKQSACWDAVSRVHWTVPETLADELLEQPVEMAAQPVDGDEAVDEVESIAVEEWDAIGQWAKETGNLELPERQLAFTVAKRLDTGELIPVSQAVQALHVRREALRLGFRPASA</sequence>
<evidence type="ECO:0000313" key="3">
    <source>
        <dbReference type="EMBL" id="WLQ67639.1"/>
    </source>
</evidence>
<evidence type="ECO:0000259" key="1">
    <source>
        <dbReference type="Pfam" id="PF10592"/>
    </source>
</evidence>
<dbReference type="RefSeq" id="WP_306104639.1">
    <property type="nucleotide sequence ID" value="NZ_CP120983.1"/>
</dbReference>
<dbReference type="InterPro" id="IPR055101">
    <property type="entry name" value="AIPR_N"/>
</dbReference>
<dbReference type="Pfam" id="PF10592">
    <property type="entry name" value="AIPR"/>
    <property type="match status" value="1"/>
</dbReference>
<reference evidence="3 4" key="1">
    <citation type="submission" date="2023-03" db="EMBL/GenBank/DDBJ databases">
        <title>Isolation and description of six Streptomyces strains from soil environments, able to metabolize different microbial glucans.</title>
        <authorList>
            <person name="Widen T."/>
            <person name="Larsbrink J."/>
        </authorList>
    </citation>
    <scope>NUCLEOTIDE SEQUENCE [LARGE SCALE GENOMIC DNA]</scope>
    <source>
        <strain evidence="3 4">Alt3</strain>
    </source>
</reference>
<feature type="domain" description="Abortive phage infection protein C-terminal" evidence="1">
    <location>
        <begin position="230"/>
        <end position="541"/>
    </location>
</feature>
<protein>
    <submittedName>
        <fullName evidence="3">AIPR family protein</fullName>
    </submittedName>
</protein>
<evidence type="ECO:0000313" key="4">
    <source>
        <dbReference type="Proteomes" id="UP001224433"/>
    </source>
</evidence>
<keyword evidence="4" id="KW-1185">Reference proteome</keyword>
<gene>
    <name evidence="3" type="ORF">P8A20_30530</name>
</gene>
<dbReference type="Pfam" id="PF22879">
    <property type="entry name" value="AIPR_N"/>
    <property type="match status" value="1"/>
</dbReference>
<proteinExistence type="predicted"/>
<dbReference type="EMBL" id="CP120983">
    <property type="protein sequence ID" value="WLQ67639.1"/>
    <property type="molecule type" value="Genomic_DNA"/>
</dbReference>
<organism evidence="3 4">
    <name type="scientific">Streptomyces glycanivorans</name>
    <dbReference type="NCBI Taxonomy" id="3033808"/>
    <lineage>
        <taxon>Bacteria</taxon>
        <taxon>Bacillati</taxon>
        <taxon>Actinomycetota</taxon>
        <taxon>Actinomycetes</taxon>
        <taxon>Kitasatosporales</taxon>
        <taxon>Streptomycetaceae</taxon>
        <taxon>Streptomyces</taxon>
    </lineage>
</organism>
<name>A0ABY9JKY7_9ACTN</name>
<dbReference type="Proteomes" id="UP001224433">
    <property type="component" value="Chromosome"/>
</dbReference>
<accession>A0ABY9JKY7</accession>
<evidence type="ECO:0000259" key="2">
    <source>
        <dbReference type="Pfam" id="PF22879"/>
    </source>
</evidence>
<feature type="domain" description="Abortive infection phage resistance protein N-terminal" evidence="2">
    <location>
        <begin position="32"/>
        <end position="175"/>
    </location>
</feature>